<dbReference type="AlphaFoldDB" id="A0A6L2NT14"/>
<feature type="region of interest" description="Disordered" evidence="1">
    <location>
        <begin position="52"/>
        <end position="86"/>
    </location>
</feature>
<accession>A0A6L2NT14</accession>
<feature type="region of interest" description="Disordered" evidence="1">
    <location>
        <begin position="209"/>
        <end position="249"/>
    </location>
</feature>
<evidence type="ECO:0000256" key="1">
    <source>
        <dbReference type="SAM" id="MobiDB-lite"/>
    </source>
</evidence>
<feature type="compositionally biased region" description="Polar residues" evidence="1">
    <location>
        <begin position="75"/>
        <end position="86"/>
    </location>
</feature>
<feature type="compositionally biased region" description="Basic and acidic residues" evidence="1">
    <location>
        <begin position="440"/>
        <end position="453"/>
    </location>
</feature>
<dbReference type="EMBL" id="BKCJ010009594">
    <property type="protein sequence ID" value="GEU87694.1"/>
    <property type="molecule type" value="Genomic_DNA"/>
</dbReference>
<gene>
    <name evidence="2" type="ORF">Tci_059672</name>
</gene>
<evidence type="ECO:0000313" key="2">
    <source>
        <dbReference type="EMBL" id="GEU87694.1"/>
    </source>
</evidence>
<feature type="region of interest" description="Disordered" evidence="1">
    <location>
        <begin position="440"/>
        <end position="480"/>
    </location>
</feature>
<feature type="region of interest" description="Disordered" evidence="1">
    <location>
        <begin position="332"/>
        <end position="353"/>
    </location>
</feature>
<feature type="region of interest" description="Disordered" evidence="1">
    <location>
        <begin position="615"/>
        <end position="678"/>
    </location>
</feature>
<protein>
    <submittedName>
        <fullName evidence="2">Uncharacterized protein</fullName>
    </submittedName>
</protein>
<sequence length="693" mass="76455">MQLKYKIRKLSREHKVREDKLEINKMVFHAMSQALTETEALLRKRAKSNVGVASVEGESGDIETDELSFPKRQDVSSQGNVRPNTNLAHQAESSKLVNSLEELTKQQQIQQQQDLIVQGMKTLQQSQLKISEVLIELSSSLKTSNSAHQSSLSSIKTTQTDLPKVDQSMKDVKSGVTSVATKLSDTQTQFAAKVTNLEEAALKMHCSLQDKRESESVAVPNSTTEEVPTSKDQSGPVQELKDVETSSSDNTLDQFVLKKRSAAETESAQVGSHAYKLKFSQKLVDMGLGVIIDTEADQQPKETEVENVQTESALVLEKEVVEREGISVLETAVTSQTQADPSEKAPTQTNSSSNEYFSIRRDSAQGQAVLQAVGLRQHEVVVQRGKEKTLLEVEEEQLKSMYVEERRIEDIKGAIAARLLHEDELKKRKEELDRIAGNNKADEEMIKKMRFSDSEEDEPSKSKKKRRKGPSKPSKSSILLKNPNLNLNFNLQLQQVMECYQYEEMDDQANENTEMENIENRDSNNTEIVKILDRNKHQINPFNKFQNSQPLVNKILRNTVDFCNILKDKKRPVTMESLLVIDETLENFLSEVAAMESQPVIENADADVVQEENAGAATGSTGDDVAGAATESTGDGVQVEDAVADEVTRGRGENAGAATGSTGDDVAGAAATGSTGDGVQMEDAVVNVVNRGR</sequence>
<reference evidence="2" key="1">
    <citation type="journal article" date="2019" name="Sci. Rep.">
        <title>Draft genome of Tanacetum cinerariifolium, the natural source of mosquito coil.</title>
        <authorList>
            <person name="Yamashiro T."/>
            <person name="Shiraishi A."/>
            <person name="Satake H."/>
            <person name="Nakayama K."/>
        </authorList>
    </citation>
    <scope>NUCLEOTIDE SEQUENCE</scope>
</reference>
<comment type="caution">
    <text evidence="2">The sequence shown here is derived from an EMBL/GenBank/DDBJ whole genome shotgun (WGS) entry which is preliminary data.</text>
</comment>
<feature type="compositionally biased region" description="Low complexity" evidence="1">
    <location>
        <begin position="655"/>
        <end position="678"/>
    </location>
</feature>
<organism evidence="2">
    <name type="scientific">Tanacetum cinerariifolium</name>
    <name type="common">Dalmatian daisy</name>
    <name type="synonym">Chrysanthemum cinerariifolium</name>
    <dbReference type="NCBI Taxonomy" id="118510"/>
    <lineage>
        <taxon>Eukaryota</taxon>
        <taxon>Viridiplantae</taxon>
        <taxon>Streptophyta</taxon>
        <taxon>Embryophyta</taxon>
        <taxon>Tracheophyta</taxon>
        <taxon>Spermatophyta</taxon>
        <taxon>Magnoliopsida</taxon>
        <taxon>eudicotyledons</taxon>
        <taxon>Gunneridae</taxon>
        <taxon>Pentapetalae</taxon>
        <taxon>asterids</taxon>
        <taxon>campanulids</taxon>
        <taxon>Asterales</taxon>
        <taxon>Asteraceae</taxon>
        <taxon>Asteroideae</taxon>
        <taxon>Anthemideae</taxon>
        <taxon>Anthemidinae</taxon>
        <taxon>Tanacetum</taxon>
    </lineage>
</organism>
<proteinExistence type="predicted"/>
<name>A0A6L2NT14_TANCI</name>
<feature type="compositionally biased region" description="Low complexity" evidence="1">
    <location>
        <begin position="471"/>
        <end position="480"/>
    </location>
</feature>
<feature type="compositionally biased region" description="Polar residues" evidence="1">
    <location>
        <begin position="219"/>
        <end position="236"/>
    </location>
</feature>